<dbReference type="EMBL" id="JACHLK010000005">
    <property type="protein sequence ID" value="MBB6560354.1"/>
    <property type="molecule type" value="Genomic_DNA"/>
</dbReference>
<evidence type="ECO:0000313" key="2">
    <source>
        <dbReference type="EMBL" id="MBB6560354.1"/>
    </source>
</evidence>
<reference evidence="2 3" key="1">
    <citation type="submission" date="2020-08" db="EMBL/GenBank/DDBJ databases">
        <title>Functional genomics of gut bacteria from endangered species of beetles.</title>
        <authorList>
            <person name="Carlos-Shanley C."/>
        </authorList>
    </citation>
    <scope>NUCLEOTIDE SEQUENCE [LARGE SCALE GENOMIC DNA]</scope>
    <source>
        <strain evidence="2 3">S00198</strain>
    </source>
</reference>
<accession>A0A7X0U9Z5</accession>
<dbReference type="AlphaFoldDB" id="A0A7X0U9Z5"/>
<gene>
    <name evidence="2" type="ORF">HNP48_003028</name>
</gene>
<dbReference type="RefSeq" id="WP_184858278.1">
    <property type="nucleotide sequence ID" value="NZ_JACHLK010000005.1"/>
</dbReference>
<name>A0A7X0U9Z5_9BURK</name>
<comment type="caution">
    <text evidence="2">The sequence shown here is derived from an EMBL/GenBank/DDBJ whole genome shotgun (WGS) entry which is preliminary data.</text>
</comment>
<evidence type="ECO:0000313" key="3">
    <source>
        <dbReference type="Proteomes" id="UP000575083"/>
    </source>
</evidence>
<feature type="region of interest" description="Disordered" evidence="1">
    <location>
        <begin position="76"/>
        <end position="100"/>
    </location>
</feature>
<proteinExistence type="predicted"/>
<evidence type="ECO:0000256" key="1">
    <source>
        <dbReference type="SAM" id="MobiDB-lite"/>
    </source>
</evidence>
<dbReference type="Proteomes" id="UP000575083">
    <property type="component" value="Unassembled WGS sequence"/>
</dbReference>
<organism evidence="2 3">
    <name type="scientific">Acidovorax soli</name>
    <dbReference type="NCBI Taxonomy" id="592050"/>
    <lineage>
        <taxon>Bacteria</taxon>
        <taxon>Pseudomonadati</taxon>
        <taxon>Pseudomonadota</taxon>
        <taxon>Betaproteobacteria</taxon>
        <taxon>Burkholderiales</taxon>
        <taxon>Comamonadaceae</taxon>
        <taxon>Acidovorax</taxon>
    </lineage>
</organism>
<protein>
    <submittedName>
        <fullName evidence="2">Uncharacterized protein</fullName>
    </submittedName>
</protein>
<sequence>MLLQKTDKARLELSPGVRTLSLRERSLLLLADGKSLSDLQAMYNGIGAQIVDNLMRQGYLTGPAVLPDAPAPVAQAPAALPSAAPAAPQAASQPQDPSDALRSLAGTRMYLFDICERMFARRDPALAKQFHEALRAARDRASMLDVGEALLEEVAQMAGPERAQTIRDRMEQLLPRDAADTVS</sequence>
<keyword evidence="3" id="KW-1185">Reference proteome</keyword>